<sequence>MSEKEYTHKSTHWFVRNADDFLALNYETWLIREFQSELPPKSSVEAYNRWSRGIIEAKNHVTISELHNLEKAETDTRLLGKKMYSLLPNGSENSIILWAFCAQLFFPDGSEDNAHFDVLCNTLFFQRDRLFKSISKKHQNKYLHVKEQWKKDFKRNIEEMQKAMKQASWMSKDKQHKIEQVVDAFTKTKVERLHFTSPSVIGVLDTTNSHDPTFSLLSSKDRTYFKKVMIDDTVFSIVDKLVQLFVKTYKNETWEFCHDVPFVVPEALQGHVSKQDESYAFALTLLHFSRHFWRNEKHPVHGMDKKNPPENHITVTQTGHLIDELFFGLDAPYILTWGDETSEASAERIHKENNRNGRIPDFRLRIVIPKRKVEIMVGESCRNGADDNKVTGDREKMIRMMKDAEERLERELVNYKITDINHEIREQFSDIDLFAIQSIGGIFYRLRKFAVVSIPFSPSQAEDVEDFILTLLKFRFAVNRSATKIININESVRKGRKELYSIISNTSEYRQMLPNYATPLSPPHD</sequence>
<dbReference type="AlphaFoldDB" id="A0A9N9JGK7"/>
<evidence type="ECO:0000313" key="1">
    <source>
        <dbReference type="EMBL" id="CAG8781385.1"/>
    </source>
</evidence>
<organism evidence="1 2">
    <name type="scientific">Dentiscutata erythropus</name>
    <dbReference type="NCBI Taxonomy" id="1348616"/>
    <lineage>
        <taxon>Eukaryota</taxon>
        <taxon>Fungi</taxon>
        <taxon>Fungi incertae sedis</taxon>
        <taxon>Mucoromycota</taxon>
        <taxon>Glomeromycotina</taxon>
        <taxon>Glomeromycetes</taxon>
        <taxon>Diversisporales</taxon>
        <taxon>Gigasporaceae</taxon>
        <taxon>Dentiscutata</taxon>
    </lineage>
</organism>
<accession>A0A9N9JGK7</accession>
<dbReference type="EMBL" id="CAJVPY010021974">
    <property type="protein sequence ID" value="CAG8781385.1"/>
    <property type="molecule type" value="Genomic_DNA"/>
</dbReference>
<dbReference type="Proteomes" id="UP000789405">
    <property type="component" value="Unassembled WGS sequence"/>
</dbReference>
<name>A0A9N9JGK7_9GLOM</name>
<keyword evidence="2" id="KW-1185">Reference proteome</keyword>
<dbReference type="OrthoDB" id="2328245at2759"/>
<comment type="caution">
    <text evidence="1">The sequence shown here is derived from an EMBL/GenBank/DDBJ whole genome shotgun (WGS) entry which is preliminary data.</text>
</comment>
<gene>
    <name evidence="1" type="ORF">DERYTH_LOCUS19693</name>
</gene>
<protein>
    <submittedName>
        <fullName evidence="1">4474_t:CDS:1</fullName>
    </submittedName>
</protein>
<evidence type="ECO:0000313" key="2">
    <source>
        <dbReference type="Proteomes" id="UP000789405"/>
    </source>
</evidence>
<proteinExistence type="predicted"/>
<reference evidence="1" key="1">
    <citation type="submission" date="2021-06" db="EMBL/GenBank/DDBJ databases">
        <authorList>
            <person name="Kallberg Y."/>
            <person name="Tangrot J."/>
            <person name="Rosling A."/>
        </authorList>
    </citation>
    <scope>NUCLEOTIDE SEQUENCE</scope>
    <source>
        <strain evidence="1">MA453B</strain>
    </source>
</reference>